<dbReference type="InterPro" id="IPR050588">
    <property type="entry name" value="WNK_Ser-Thr_kinase"/>
</dbReference>
<reference evidence="2" key="1">
    <citation type="journal article" date="2021" name="Sci. Adv.">
        <title>The American lobster genome reveals insights on longevity, neural, and immune adaptations.</title>
        <authorList>
            <person name="Polinski J.M."/>
            <person name="Zimin A.V."/>
            <person name="Clark K.F."/>
            <person name="Kohn A.B."/>
            <person name="Sadowski N."/>
            <person name="Timp W."/>
            <person name="Ptitsyn A."/>
            <person name="Khanna P."/>
            <person name="Romanova D.Y."/>
            <person name="Williams P."/>
            <person name="Greenwood S.J."/>
            <person name="Moroz L.L."/>
            <person name="Walt D.R."/>
            <person name="Bodnar A.G."/>
        </authorList>
    </citation>
    <scope>NUCLEOTIDE SEQUENCE</scope>
    <source>
        <strain evidence="2">GMGI-L3</strain>
    </source>
</reference>
<keyword evidence="3" id="KW-1185">Reference proteome</keyword>
<dbReference type="InterPro" id="IPR000719">
    <property type="entry name" value="Prot_kinase_dom"/>
</dbReference>
<evidence type="ECO:0000259" key="1">
    <source>
        <dbReference type="PROSITE" id="PS50011"/>
    </source>
</evidence>
<accession>A0A8J5JQY1</accession>
<dbReference type="GO" id="GO:0005524">
    <property type="term" value="F:ATP binding"/>
    <property type="evidence" value="ECO:0007669"/>
    <property type="project" value="InterPro"/>
</dbReference>
<name>A0A8J5JQY1_HOMAM</name>
<feature type="non-terminal residue" evidence="2">
    <location>
        <position position="1"/>
    </location>
</feature>
<dbReference type="GO" id="GO:0004672">
    <property type="term" value="F:protein kinase activity"/>
    <property type="evidence" value="ECO:0007669"/>
    <property type="project" value="InterPro"/>
</dbReference>
<dbReference type="PROSITE" id="PS50011">
    <property type="entry name" value="PROTEIN_KINASE_DOM"/>
    <property type="match status" value="1"/>
</dbReference>
<dbReference type="InterPro" id="IPR011009">
    <property type="entry name" value="Kinase-like_dom_sf"/>
</dbReference>
<dbReference type="AlphaFoldDB" id="A0A8J5JQY1"/>
<feature type="domain" description="Protein kinase" evidence="1">
    <location>
        <begin position="1"/>
        <end position="169"/>
    </location>
</feature>
<dbReference type="SUPFAM" id="SSF56112">
    <property type="entry name" value="Protein kinase-like (PK-like)"/>
    <property type="match status" value="2"/>
</dbReference>
<protein>
    <submittedName>
        <fullName evidence="2">Nuclear receptor-binding protein-like</fullName>
    </submittedName>
</protein>
<dbReference type="Proteomes" id="UP000747542">
    <property type="component" value="Unassembled WGS sequence"/>
</dbReference>
<dbReference type="Gene3D" id="3.30.200.20">
    <property type="entry name" value="Phosphorylase Kinase, domain 1"/>
    <property type="match status" value="1"/>
</dbReference>
<keyword evidence="2" id="KW-0675">Receptor</keyword>
<dbReference type="PANTHER" id="PTHR13902">
    <property type="entry name" value="SERINE/THREONINE-PROTEIN KINASE WNK WITH NO LYSINE -RELATED"/>
    <property type="match status" value="1"/>
</dbReference>
<proteinExistence type="predicted"/>
<evidence type="ECO:0000313" key="3">
    <source>
        <dbReference type="Proteomes" id="UP000747542"/>
    </source>
</evidence>
<comment type="caution">
    <text evidence="2">The sequence shown here is derived from an EMBL/GenBank/DDBJ whole genome shotgun (WGS) entry which is preliminary data.</text>
</comment>
<dbReference type="Gene3D" id="1.10.510.10">
    <property type="entry name" value="Transferase(Phosphotransferase) domain 1"/>
    <property type="match status" value="1"/>
</dbReference>
<dbReference type="Pfam" id="PF07714">
    <property type="entry name" value="PK_Tyr_Ser-Thr"/>
    <property type="match status" value="1"/>
</dbReference>
<evidence type="ECO:0000313" key="2">
    <source>
        <dbReference type="EMBL" id="KAG7162496.1"/>
    </source>
</evidence>
<feature type="non-terminal residue" evidence="2">
    <location>
        <position position="169"/>
    </location>
</feature>
<gene>
    <name evidence="2" type="primary">Madm-L</name>
    <name evidence="2" type="ORF">Hamer_G008046</name>
</gene>
<dbReference type="InterPro" id="IPR001245">
    <property type="entry name" value="Ser-Thr/Tyr_kinase_cat_dom"/>
</dbReference>
<organism evidence="2 3">
    <name type="scientific">Homarus americanus</name>
    <name type="common">American lobster</name>
    <dbReference type="NCBI Taxonomy" id="6706"/>
    <lineage>
        <taxon>Eukaryota</taxon>
        <taxon>Metazoa</taxon>
        <taxon>Ecdysozoa</taxon>
        <taxon>Arthropoda</taxon>
        <taxon>Crustacea</taxon>
        <taxon>Multicrustacea</taxon>
        <taxon>Malacostraca</taxon>
        <taxon>Eumalacostraca</taxon>
        <taxon>Eucarida</taxon>
        <taxon>Decapoda</taxon>
        <taxon>Pleocyemata</taxon>
        <taxon>Astacidea</taxon>
        <taxon>Nephropoidea</taxon>
        <taxon>Nephropidae</taxon>
        <taxon>Homarus</taxon>
    </lineage>
</organism>
<dbReference type="EMBL" id="JAHLQT010027705">
    <property type="protein sequence ID" value="KAG7162496.1"/>
    <property type="molecule type" value="Genomic_DNA"/>
</dbReference>
<sequence>VRFSERRNFREQEEKIRLVFDNLTQLDHPNIVKLHKYWIDSKNEKPRVVFITEYMSSGSLKKFLKLTKKNVKKLPLQSWKRWCTQILSALRGCVAPTIRQASSSCAGGATGGGDVWRVQGQESPSPTISVLTLVSHTFYLHSCSPPIIHGNLTTDTIFIQHNGLVKIGS</sequence>